<dbReference type="RefSeq" id="WP_344429147.1">
    <property type="nucleotide sequence ID" value="NZ_BAAANN010000039.1"/>
</dbReference>
<gene>
    <name evidence="4" type="ORF">GCM10009754_71080</name>
</gene>
<proteinExistence type="predicted"/>
<evidence type="ECO:0000256" key="1">
    <source>
        <dbReference type="ARBA" id="ARBA00004370"/>
    </source>
</evidence>
<evidence type="ECO:0000313" key="5">
    <source>
        <dbReference type="Proteomes" id="UP001501116"/>
    </source>
</evidence>
<dbReference type="PANTHER" id="PTHR37042:SF4">
    <property type="entry name" value="OUTER MEMBRANE PROTEIN RV1973"/>
    <property type="match status" value="1"/>
</dbReference>
<feature type="transmembrane region" description="Helical" evidence="3">
    <location>
        <begin position="12"/>
        <end position="34"/>
    </location>
</feature>
<reference evidence="4 5" key="1">
    <citation type="journal article" date="2019" name="Int. J. Syst. Evol. Microbiol.">
        <title>The Global Catalogue of Microorganisms (GCM) 10K type strain sequencing project: providing services to taxonomists for standard genome sequencing and annotation.</title>
        <authorList>
            <consortium name="The Broad Institute Genomics Platform"/>
            <consortium name="The Broad Institute Genome Sequencing Center for Infectious Disease"/>
            <person name="Wu L."/>
            <person name="Ma J."/>
        </authorList>
    </citation>
    <scope>NUCLEOTIDE SEQUENCE [LARGE SCALE GENOMIC DNA]</scope>
    <source>
        <strain evidence="4 5">JCM 14545</strain>
    </source>
</reference>
<comment type="subcellular location">
    <subcellularLocation>
        <location evidence="1">Membrane</location>
    </subcellularLocation>
</comment>
<keyword evidence="5" id="KW-1185">Reference proteome</keyword>
<keyword evidence="3" id="KW-0812">Transmembrane</keyword>
<evidence type="ECO:0000256" key="3">
    <source>
        <dbReference type="SAM" id="Phobius"/>
    </source>
</evidence>
<protein>
    <recommendedName>
        <fullName evidence="6">Mce-associated membrane protein</fullName>
    </recommendedName>
</protein>
<sequence>MAEEVTKRRGPLYAAIAAVVVAAGFAGWAGWSWVDAGTDNGLDYARTRAAVLETGRAQVAELTTLDYHNVDRGIARWLEQSTGALRDRLAATDEATKKTLAGNGSVATGKVLDAAVSELDKDTGTARMLASVEISVAKDGTAPTTNRNRFAVALTRTPAGWKLSALDPIPVGAS</sequence>
<dbReference type="PANTHER" id="PTHR37042">
    <property type="entry name" value="OUTER MEMBRANE PROTEIN RV1973"/>
    <property type="match status" value="1"/>
</dbReference>
<keyword evidence="3" id="KW-1133">Transmembrane helix</keyword>
<keyword evidence="2 3" id="KW-0472">Membrane</keyword>
<evidence type="ECO:0000256" key="2">
    <source>
        <dbReference type="ARBA" id="ARBA00023136"/>
    </source>
</evidence>
<accession>A0ABN2SB51</accession>
<evidence type="ECO:0000313" key="4">
    <source>
        <dbReference type="EMBL" id="GAA1983699.1"/>
    </source>
</evidence>
<comment type="caution">
    <text evidence="4">The sequence shown here is derived from an EMBL/GenBank/DDBJ whole genome shotgun (WGS) entry which is preliminary data.</text>
</comment>
<organism evidence="4 5">
    <name type="scientific">Amycolatopsis minnesotensis</name>
    <dbReference type="NCBI Taxonomy" id="337894"/>
    <lineage>
        <taxon>Bacteria</taxon>
        <taxon>Bacillati</taxon>
        <taxon>Actinomycetota</taxon>
        <taxon>Actinomycetes</taxon>
        <taxon>Pseudonocardiales</taxon>
        <taxon>Pseudonocardiaceae</taxon>
        <taxon>Amycolatopsis</taxon>
    </lineage>
</organism>
<dbReference type="Proteomes" id="UP001501116">
    <property type="component" value="Unassembled WGS sequence"/>
</dbReference>
<dbReference type="EMBL" id="BAAANN010000039">
    <property type="protein sequence ID" value="GAA1983699.1"/>
    <property type="molecule type" value="Genomic_DNA"/>
</dbReference>
<evidence type="ECO:0008006" key="6">
    <source>
        <dbReference type="Google" id="ProtNLM"/>
    </source>
</evidence>
<name>A0ABN2SB51_9PSEU</name>